<dbReference type="InterPro" id="IPR003265">
    <property type="entry name" value="HhH-GPD_domain"/>
</dbReference>
<keyword evidence="2" id="KW-0479">Metal-binding</keyword>
<evidence type="ECO:0000256" key="4">
    <source>
        <dbReference type="ARBA" id="ARBA00023014"/>
    </source>
</evidence>
<dbReference type="GeneID" id="75106739"/>
<dbReference type="GO" id="GO:0046872">
    <property type="term" value="F:metal ion binding"/>
    <property type="evidence" value="ECO:0007669"/>
    <property type="project" value="UniProtKB-KW"/>
</dbReference>
<keyword evidence="1" id="KW-0004">4Fe-4S</keyword>
<dbReference type="CDD" id="cd00056">
    <property type="entry name" value="ENDO3c"/>
    <property type="match status" value="1"/>
</dbReference>
<dbReference type="GO" id="GO:0004519">
    <property type="term" value="F:endonuclease activity"/>
    <property type="evidence" value="ECO:0007669"/>
    <property type="project" value="UniProtKB-KW"/>
</dbReference>
<keyword evidence="6" id="KW-0540">Nuclease</keyword>
<dbReference type="EMBL" id="CP104550">
    <property type="protein sequence ID" value="UXH31055.1"/>
    <property type="molecule type" value="Genomic_DNA"/>
</dbReference>
<dbReference type="GO" id="GO:0051539">
    <property type="term" value="F:4 iron, 4 sulfur cluster binding"/>
    <property type="evidence" value="ECO:0007669"/>
    <property type="project" value="UniProtKB-KW"/>
</dbReference>
<dbReference type="Proteomes" id="UP001065373">
    <property type="component" value="Chromosome"/>
</dbReference>
<keyword evidence="6" id="KW-0255">Endonuclease</keyword>
<keyword evidence="4" id="KW-0411">Iron-sulfur</keyword>
<organism evidence="6">
    <name type="scientific">Methanothermobacter wolfeii</name>
    <name type="common">Methanobacterium wolfei</name>
    <dbReference type="NCBI Taxonomy" id="145261"/>
    <lineage>
        <taxon>Archaea</taxon>
        <taxon>Methanobacteriati</taxon>
        <taxon>Methanobacteriota</taxon>
        <taxon>Methanomada group</taxon>
        <taxon>Methanobacteria</taxon>
        <taxon>Methanobacteriales</taxon>
        <taxon>Methanobacteriaceae</taxon>
        <taxon>Methanothermobacter</taxon>
    </lineage>
</organism>
<dbReference type="InterPro" id="IPR023170">
    <property type="entry name" value="HhH_base_excis_C"/>
</dbReference>
<dbReference type="Gene3D" id="1.10.340.30">
    <property type="entry name" value="Hypothetical protein, domain 2"/>
    <property type="match status" value="1"/>
</dbReference>
<proteinExistence type="predicted"/>
<sequence>MRIIWKVYSWLLDHYGPQGWWPLLDRDTMTLRYHPGDYTPPSNPDEVFQVMAGAVLTQNTSWNSAAMALIRLADRGALDARSILEMDDHELQEAVRCAGFYRQKSSYLRGVAEFFLSLDGSSPTRKELLGVRGVGEETADSILLYGYRKPEFVVDAYTRRIFSRLGVIDGDERYSRIKELFEGSLEADFRVFQEYHALIVRHGKTHYRNKPYGEGDRLPLQLKGVEAPDSGVRGD</sequence>
<reference evidence="6" key="1">
    <citation type="submission" date="2022-09" db="EMBL/GenBank/DDBJ databases">
        <title>Characterization of three MwoI isoschizomers from sequenced genome and metagenomes.</title>
        <authorList>
            <person name="Fomenkov A."/>
            <person name="Xu S.Y."/>
            <person name="Roberts R.J."/>
        </authorList>
    </citation>
    <scope>NUCLEOTIDE SEQUENCE</scope>
    <source>
        <strain evidence="6">DSM 2970</strain>
    </source>
</reference>
<gene>
    <name evidence="6" type="ORF">N5910_05765</name>
</gene>
<dbReference type="RefSeq" id="WP_261599408.1">
    <property type="nucleotide sequence ID" value="NZ_CP104550.1"/>
</dbReference>
<dbReference type="SMART" id="SM00478">
    <property type="entry name" value="ENDO3c"/>
    <property type="match status" value="1"/>
</dbReference>
<protein>
    <submittedName>
        <fullName evidence="6">Endonuclease III domain-containing protein</fullName>
    </submittedName>
</protein>
<dbReference type="Gene3D" id="1.10.1670.10">
    <property type="entry name" value="Helix-hairpin-Helix base-excision DNA repair enzymes (C-terminal)"/>
    <property type="match status" value="1"/>
</dbReference>
<evidence type="ECO:0000259" key="5">
    <source>
        <dbReference type="SMART" id="SM00478"/>
    </source>
</evidence>
<evidence type="ECO:0000256" key="1">
    <source>
        <dbReference type="ARBA" id="ARBA00022485"/>
    </source>
</evidence>
<keyword evidence="3" id="KW-0408">Iron</keyword>
<dbReference type="AlphaFoldDB" id="A0A9E7UL41"/>
<evidence type="ECO:0000313" key="6">
    <source>
        <dbReference type="EMBL" id="UXH31055.1"/>
    </source>
</evidence>
<dbReference type="Pfam" id="PF00730">
    <property type="entry name" value="HhH-GPD"/>
    <property type="match status" value="1"/>
</dbReference>
<evidence type="ECO:0000256" key="2">
    <source>
        <dbReference type="ARBA" id="ARBA00022723"/>
    </source>
</evidence>
<keyword evidence="6" id="KW-0378">Hydrolase</keyword>
<dbReference type="PANTHER" id="PTHR10359:SF19">
    <property type="entry name" value="DNA REPAIR GLYCOSYLASE MJ1434-RELATED"/>
    <property type="match status" value="1"/>
</dbReference>
<accession>A0A9E7UL41</accession>
<feature type="domain" description="HhH-GPD" evidence="5">
    <location>
        <begin position="56"/>
        <end position="205"/>
    </location>
</feature>
<dbReference type="InterPro" id="IPR011257">
    <property type="entry name" value="DNA_glycosylase"/>
</dbReference>
<evidence type="ECO:0000256" key="3">
    <source>
        <dbReference type="ARBA" id="ARBA00023004"/>
    </source>
</evidence>
<dbReference type="GO" id="GO:0006284">
    <property type="term" value="P:base-excision repair"/>
    <property type="evidence" value="ECO:0007669"/>
    <property type="project" value="InterPro"/>
</dbReference>
<dbReference type="PANTHER" id="PTHR10359">
    <property type="entry name" value="A/G-SPECIFIC ADENINE GLYCOSYLASE/ENDONUCLEASE III"/>
    <property type="match status" value="1"/>
</dbReference>
<name>A0A9E7UL41_METWO</name>
<dbReference type="SUPFAM" id="SSF48150">
    <property type="entry name" value="DNA-glycosylase"/>
    <property type="match status" value="1"/>
</dbReference>